<evidence type="ECO:0008006" key="3">
    <source>
        <dbReference type="Google" id="ProtNLM"/>
    </source>
</evidence>
<dbReference type="InterPro" id="IPR025127">
    <property type="entry name" value="DUF4054"/>
</dbReference>
<proteinExistence type="predicted"/>
<sequence length="136" mass="14378">MVDYATFVAAFPEFASTMTFPEAQVAFWLGQAPNQISERLFGANYNLASMLFAAHNLALGAKDAKAAAFGGIGGSSSGLTSSKTVDKVTVSYDTGSTTITGAGAWNLTTYGTRLYKMMQGAYSGPFYAANRRARIT</sequence>
<accession>A0ABU0LJX3</accession>
<keyword evidence="2" id="KW-1185">Reference proteome</keyword>
<organism evidence="1 2">
    <name type="scientific">Xanthobacter agilis</name>
    <dbReference type="NCBI Taxonomy" id="47492"/>
    <lineage>
        <taxon>Bacteria</taxon>
        <taxon>Pseudomonadati</taxon>
        <taxon>Pseudomonadota</taxon>
        <taxon>Alphaproteobacteria</taxon>
        <taxon>Hyphomicrobiales</taxon>
        <taxon>Xanthobacteraceae</taxon>
        <taxon>Xanthobacter</taxon>
    </lineage>
</organism>
<comment type="caution">
    <text evidence="1">The sequence shown here is derived from an EMBL/GenBank/DDBJ whole genome shotgun (WGS) entry which is preliminary data.</text>
</comment>
<reference evidence="1 2" key="1">
    <citation type="submission" date="2023-07" db="EMBL/GenBank/DDBJ databases">
        <title>Genomic Encyclopedia of Type Strains, Phase IV (KMG-IV): sequencing the most valuable type-strain genomes for metagenomic binning, comparative biology and taxonomic classification.</title>
        <authorList>
            <person name="Goeker M."/>
        </authorList>
    </citation>
    <scope>NUCLEOTIDE SEQUENCE [LARGE SCALE GENOMIC DNA]</scope>
    <source>
        <strain evidence="1 2">DSM 3770</strain>
    </source>
</reference>
<evidence type="ECO:0000313" key="2">
    <source>
        <dbReference type="Proteomes" id="UP001241747"/>
    </source>
</evidence>
<dbReference type="Pfam" id="PF13262">
    <property type="entry name" value="DUF4054"/>
    <property type="match status" value="1"/>
</dbReference>
<name>A0ABU0LJX3_XANAG</name>
<protein>
    <recommendedName>
        <fullName evidence="3">DUF4054 domain-containing protein</fullName>
    </recommendedName>
</protein>
<evidence type="ECO:0000313" key="1">
    <source>
        <dbReference type="EMBL" id="MDQ0507405.1"/>
    </source>
</evidence>
<dbReference type="EMBL" id="JAUSVY010000018">
    <property type="protein sequence ID" value="MDQ0507405.1"/>
    <property type="molecule type" value="Genomic_DNA"/>
</dbReference>
<gene>
    <name evidence="1" type="ORF">QOZ94_004229</name>
</gene>
<dbReference type="Proteomes" id="UP001241747">
    <property type="component" value="Unassembled WGS sequence"/>
</dbReference>
<dbReference type="RefSeq" id="WP_237345791.1">
    <property type="nucleotide sequence ID" value="NZ_JABWGX010000013.1"/>
</dbReference>